<dbReference type="AlphaFoldDB" id="A0A379UUJ2"/>
<evidence type="ECO:0000313" key="1">
    <source>
        <dbReference type="EMBL" id="SUG71593.1"/>
    </source>
</evidence>
<organism evidence="1 2">
    <name type="scientific">Salmonella enterica I</name>
    <dbReference type="NCBI Taxonomy" id="59201"/>
    <lineage>
        <taxon>Bacteria</taxon>
        <taxon>Pseudomonadati</taxon>
        <taxon>Pseudomonadota</taxon>
        <taxon>Gammaproteobacteria</taxon>
        <taxon>Enterobacterales</taxon>
        <taxon>Enterobacteriaceae</taxon>
        <taxon>Salmonella</taxon>
    </lineage>
</organism>
<protein>
    <submittedName>
        <fullName evidence="1">RNA polymerase sigma-E factor (Sigma-24)</fullName>
    </submittedName>
</protein>
<dbReference type="NCBIfam" id="NF033697">
    <property type="entry name" value="leader_RseD"/>
    <property type="match status" value="1"/>
</dbReference>
<sequence length="109" mass="12942">MEDKTCLQHDKQKQMRNGTLRNIDTLTCCLLIVRLMEWRFEKRVEIWFGETLPRMSEQLTDQVLVERVQKGDQKAFNLLVVRYQHKVASLVFPLCAIGRRSRCRTGIIY</sequence>
<dbReference type="Gene3D" id="1.10.1740.10">
    <property type="match status" value="1"/>
</dbReference>
<dbReference type="SUPFAM" id="SSF88946">
    <property type="entry name" value="Sigma2 domain of RNA polymerase sigma factors"/>
    <property type="match status" value="1"/>
</dbReference>
<dbReference type="EMBL" id="UGXK01000001">
    <property type="protein sequence ID" value="SUG71593.1"/>
    <property type="molecule type" value="Genomic_DNA"/>
</dbReference>
<dbReference type="InterPro" id="IPR049933">
    <property type="entry name" value="RseD"/>
</dbReference>
<dbReference type="InterPro" id="IPR013325">
    <property type="entry name" value="RNA_pol_sigma_r2"/>
</dbReference>
<evidence type="ECO:0000313" key="2">
    <source>
        <dbReference type="Proteomes" id="UP000255534"/>
    </source>
</evidence>
<reference evidence="1 2" key="1">
    <citation type="submission" date="2018-06" db="EMBL/GenBank/DDBJ databases">
        <authorList>
            <consortium name="Pathogen Informatics"/>
            <person name="Doyle S."/>
        </authorList>
    </citation>
    <scope>NUCLEOTIDE SEQUENCE [LARGE SCALE GENOMIC DNA]</scope>
    <source>
        <strain evidence="1 2">NCTC5798</strain>
    </source>
</reference>
<proteinExistence type="predicted"/>
<dbReference type="Proteomes" id="UP000255534">
    <property type="component" value="Unassembled WGS sequence"/>
</dbReference>
<gene>
    <name evidence="1" type="primary">rpoE_2</name>
    <name evidence="1" type="ORF">NCTC5798_02757</name>
</gene>
<accession>A0A379UUJ2</accession>
<name>A0A379UUJ2_SALET</name>
<dbReference type="GO" id="GO:0006352">
    <property type="term" value="P:DNA-templated transcription initiation"/>
    <property type="evidence" value="ECO:0007669"/>
    <property type="project" value="InterPro"/>
</dbReference>
<dbReference type="GO" id="GO:0003700">
    <property type="term" value="F:DNA-binding transcription factor activity"/>
    <property type="evidence" value="ECO:0007669"/>
    <property type="project" value="InterPro"/>
</dbReference>